<proteinExistence type="predicted"/>
<dbReference type="OrthoDB" id="368187at2"/>
<accession>E1R3R9</accession>
<dbReference type="STRING" id="573413.Spirs_2937"/>
<dbReference type="HOGENOM" id="CLU_068045_2_0_12"/>
<evidence type="ECO:0000313" key="1">
    <source>
        <dbReference type="EMBL" id="ADK82040.1"/>
    </source>
</evidence>
<protein>
    <recommendedName>
        <fullName evidence="3">Selenium-dependent hydroxylase accessory protein YqeC</fullName>
    </recommendedName>
</protein>
<evidence type="ECO:0008006" key="3">
    <source>
        <dbReference type="Google" id="ProtNLM"/>
    </source>
</evidence>
<sequence>MLFDKIEQASPPHPPVIALAGGGGKSTTLYRLAESAARRGKNVLITTTTKMFDPRIDPTARFHRCFIGETVVPPSSEGGSITFAADAELPELRKVKGYERDRIGEFRRDYDLIIVEADGAKRLPLKAPGSQEPQIPACTTHIIAVIGLDSYEAPMDENHVHRPECFASLTGCRPECPVTAEHYYRLATHSEGAFKSAPPHARRFLLFNKLDVLNKDRAIHLKESLERLFLRSEGGEKGIEVLLGSMMAKDERAQIMDCLRK</sequence>
<dbReference type="Pfam" id="PF19842">
    <property type="entry name" value="YqeC"/>
    <property type="match status" value="1"/>
</dbReference>
<organism evidence="1 2">
    <name type="scientific">Sediminispirochaeta smaragdinae (strain DSM 11293 / JCM 15392 / SEBR 4228)</name>
    <name type="common">Spirochaeta smaragdinae</name>
    <dbReference type="NCBI Taxonomy" id="573413"/>
    <lineage>
        <taxon>Bacteria</taxon>
        <taxon>Pseudomonadati</taxon>
        <taxon>Spirochaetota</taxon>
        <taxon>Spirochaetia</taxon>
        <taxon>Spirochaetales</taxon>
        <taxon>Spirochaetaceae</taxon>
        <taxon>Sediminispirochaeta</taxon>
    </lineage>
</organism>
<dbReference type="AlphaFoldDB" id="E1R3R9"/>
<dbReference type="eggNOG" id="COG1763">
    <property type="taxonomic scope" value="Bacteria"/>
</dbReference>
<dbReference type="KEGG" id="ssm:Spirs_2937"/>
<dbReference type="Proteomes" id="UP000002318">
    <property type="component" value="Chromosome"/>
</dbReference>
<dbReference type="InterPro" id="IPR027417">
    <property type="entry name" value="P-loop_NTPase"/>
</dbReference>
<dbReference type="RefSeq" id="WP_013255499.1">
    <property type="nucleotide sequence ID" value="NC_014364.1"/>
</dbReference>
<evidence type="ECO:0000313" key="2">
    <source>
        <dbReference type="Proteomes" id="UP000002318"/>
    </source>
</evidence>
<dbReference type="SUPFAM" id="SSF52540">
    <property type="entry name" value="P-loop containing nucleoside triphosphate hydrolases"/>
    <property type="match status" value="1"/>
</dbReference>
<keyword evidence="2" id="KW-1185">Reference proteome</keyword>
<dbReference type="NCBIfam" id="TIGR03172">
    <property type="entry name" value="selenium cofactor biosynthesis protein YqeC"/>
    <property type="match status" value="1"/>
</dbReference>
<name>E1R3R9_SEDSS</name>
<gene>
    <name evidence="1" type="ordered locus">Spirs_2937</name>
</gene>
<dbReference type="InterPro" id="IPR017587">
    <property type="entry name" value="YqeC"/>
</dbReference>
<dbReference type="EMBL" id="CP002116">
    <property type="protein sequence ID" value="ADK82040.1"/>
    <property type="molecule type" value="Genomic_DNA"/>
</dbReference>
<reference evidence="1 2" key="1">
    <citation type="journal article" date="2010" name="Stand. Genomic Sci.">
        <title>Complete genome sequence of Spirochaeta smaragdinae type strain (SEBR 4228).</title>
        <authorList>
            <person name="Mavromatis K."/>
            <person name="Yasawong M."/>
            <person name="Chertkov O."/>
            <person name="Lapidus A."/>
            <person name="Lucas S."/>
            <person name="Nolan M."/>
            <person name="Del Rio T.G."/>
            <person name="Tice H."/>
            <person name="Cheng J.F."/>
            <person name="Pitluck S."/>
            <person name="Liolios K."/>
            <person name="Ivanova N."/>
            <person name="Tapia R."/>
            <person name="Han C."/>
            <person name="Bruce D."/>
            <person name="Goodwin L."/>
            <person name="Pati A."/>
            <person name="Chen A."/>
            <person name="Palaniappan K."/>
            <person name="Land M."/>
            <person name="Hauser L."/>
            <person name="Chang Y.J."/>
            <person name="Jeffries C.D."/>
            <person name="Detter J.C."/>
            <person name="Rohde M."/>
            <person name="Brambilla E."/>
            <person name="Spring S."/>
            <person name="Goker M."/>
            <person name="Sikorski J."/>
            <person name="Woyke T."/>
            <person name="Bristow J."/>
            <person name="Eisen J.A."/>
            <person name="Markowitz V."/>
            <person name="Hugenholtz P."/>
            <person name="Klenk H.P."/>
            <person name="Kyrpides N.C."/>
        </authorList>
    </citation>
    <scope>NUCLEOTIDE SEQUENCE [LARGE SCALE GENOMIC DNA]</scope>
    <source>
        <strain evidence="2">DSM 11293 / JCM 15392 / SEBR 4228</strain>
    </source>
</reference>